<accession>A0AAV4S6Z8</accession>
<dbReference type="Proteomes" id="UP001054837">
    <property type="component" value="Unassembled WGS sequence"/>
</dbReference>
<evidence type="ECO:0000313" key="1">
    <source>
        <dbReference type="EMBL" id="GIY29925.1"/>
    </source>
</evidence>
<proteinExistence type="predicted"/>
<protein>
    <submittedName>
        <fullName evidence="1">Uncharacterized protein</fullName>
    </submittedName>
</protein>
<reference evidence="1 2" key="1">
    <citation type="submission" date="2021-06" db="EMBL/GenBank/DDBJ databases">
        <title>Caerostris darwini draft genome.</title>
        <authorList>
            <person name="Kono N."/>
            <person name="Arakawa K."/>
        </authorList>
    </citation>
    <scope>NUCLEOTIDE SEQUENCE [LARGE SCALE GENOMIC DNA]</scope>
</reference>
<comment type="caution">
    <text evidence="1">The sequence shown here is derived from an EMBL/GenBank/DDBJ whole genome shotgun (WGS) entry which is preliminary data.</text>
</comment>
<dbReference type="EMBL" id="BPLQ01007415">
    <property type="protein sequence ID" value="GIY29925.1"/>
    <property type="molecule type" value="Genomic_DNA"/>
</dbReference>
<organism evidence="1 2">
    <name type="scientific">Caerostris darwini</name>
    <dbReference type="NCBI Taxonomy" id="1538125"/>
    <lineage>
        <taxon>Eukaryota</taxon>
        <taxon>Metazoa</taxon>
        <taxon>Ecdysozoa</taxon>
        <taxon>Arthropoda</taxon>
        <taxon>Chelicerata</taxon>
        <taxon>Arachnida</taxon>
        <taxon>Araneae</taxon>
        <taxon>Araneomorphae</taxon>
        <taxon>Entelegynae</taxon>
        <taxon>Araneoidea</taxon>
        <taxon>Araneidae</taxon>
        <taxon>Caerostris</taxon>
    </lineage>
</organism>
<keyword evidence="2" id="KW-1185">Reference proteome</keyword>
<gene>
    <name evidence="1" type="ORF">CDAR_278051</name>
</gene>
<evidence type="ECO:0000313" key="2">
    <source>
        <dbReference type="Proteomes" id="UP001054837"/>
    </source>
</evidence>
<name>A0AAV4S6Z8_9ARAC</name>
<dbReference type="AlphaFoldDB" id="A0AAV4S6Z8"/>
<sequence>MRQGPFPAMEPPHFLHRRSLNRISGSFDGSDIRRRPKSTEFAIGGHQNGELIKTREGGLCKNNNVQTSTPGEIRVLYNVQQSYQ</sequence>